<evidence type="ECO:0000256" key="1">
    <source>
        <dbReference type="ARBA" id="ARBA00004377"/>
    </source>
</evidence>
<evidence type="ECO:0000256" key="10">
    <source>
        <dbReference type="SAM" id="MobiDB-lite"/>
    </source>
</evidence>
<evidence type="ECO:0000256" key="5">
    <source>
        <dbReference type="ARBA" id="ARBA00022481"/>
    </source>
</evidence>
<keyword evidence="8 11" id="KW-1133">Transmembrane helix</keyword>
<proteinExistence type="inferred from homology"/>
<comment type="subcellular location">
    <subcellularLocation>
        <location evidence="1">Cell inner membrane</location>
        <topology evidence="1">Single-pass membrane protein</topology>
    </subcellularLocation>
</comment>
<dbReference type="InterPro" id="IPR045584">
    <property type="entry name" value="Pilin-like"/>
</dbReference>
<evidence type="ECO:0000256" key="7">
    <source>
        <dbReference type="ARBA" id="ARBA00022692"/>
    </source>
</evidence>
<gene>
    <name evidence="13" type="primary">gspG</name>
    <name evidence="13" type="ORF">HBH26_06785</name>
</gene>
<dbReference type="PANTHER" id="PTHR30093">
    <property type="entry name" value="GENERAL SECRETION PATHWAY PROTEIN G"/>
    <property type="match status" value="1"/>
</dbReference>
<dbReference type="InterPro" id="IPR013545">
    <property type="entry name" value="T2SS_protein-GspG_C"/>
</dbReference>
<name>A0ABX1CLP8_9SPHN</name>
<dbReference type="PANTHER" id="PTHR30093:SF44">
    <property type="entry name" value="TYPE II SECRETION SYSTEM CORE PROTEIN G"/>
    <property type="match status" value="1"/>
</dbReference>
<dbReference type="Pfam" id="PF07963">
    <property type="entry name" value="N_methyl"/>
    <property type="match status" value="1"/>
</dbReference>
<evidence type="ECO:0000256" key="4">
    <source>
        <dbReference type="ARBA" id="ARBA00022475"/>
    </source>
</evidence>
<protein>
    <recommendedName>
        <fullName evidence="3">Type II secretion system core protein G</fullName>
    </recommendedName>
</protein>
<dbReference type="Proteomes" id="UP000732399">
    <property type="component" value="Unassembled WGS sequence"/>
</dbReference>
<dbReference type="InterPro" id="IPR012902">
    <property type="entry name" value="N_methyl_site"/>
</dbReference>
<organism evidence="13 14">
    <name type="scientific">Sphingomonas corticis</name>
    <dbReference type="NCBI Taxonomy" id="2722791"/>
    <lineage>
        <taxon>Bacteria</taxon>
        <taxon>Pseudomonadati</taxon>
        <taxon>Pseudomonadota</taxon>
        <taxon>Alphaproteobacteria</taxon>
        <taxon>Sphingomonadales</taxon>
        <taxon>Sphingomonadaceae</taxon>
        <taxon>Sphingomonas</taxon>
    </lineage>
</organism>
<evidence type="ECO:0000256" key="9">
    <source>
        <dbReference type="ARBA" id="ARBA00023136"/>
    </source>
</evidence>
<feature type="domain" description="Type II secretion system protein GspG C-terminal" evidence="12">
    <location>
        <begin position="66"/>
        <end position="174"/>
    </location>
</feature>
<comment type="similarity">
    <text evidence="2">Belongs to the GSP G family.</text>
</comment>
<evidence type="ECO:0000256" key="6">
    <source>
        <dbReference type="ARBA" id="ARBA00022519"/>
    </source>
</evidence>
<keyword evidence="5" id="KW-0488">Methylation</keyword>
<dbReference type="PRINTS" id="PR00813">
    <property type="entry name" value="BCTERIALGSPG"/>
</dbReference>
<dbReference type="PROSITE" id="PS00409">
    <property type="entry name" value="PROKAR_NTER_METHYL"/>
    <property type="match status" value="1"/>
</dbReference>
<feature type="transmembrane region" description="Helical" evidence="11">
    <location>
        <begin position="44"/>
        <end position="68"/>
    </location>
</feature>
<evidence type="ECO:0000259" key="12">
    <source>
        <dbReference type="Pfam" id="PF08334"/>
    </source>
</evidence>
<evidence type="ECO:0000256" key="8">
    <source>
        <dbReference type="ARBA" id="ARBA00022989"/>
    </source>
</evidence>
<evidence type="ECO:0000313" key="14">
    <source>
        <dbReference type="Proteomes" id="UP000732399"/>
    </source>
</evidence>
<keyword evidence="4" id="KW-1003">Cell membrane</keyword>
<reference evidence="13 14" key="1">
    <citation type="submission" date="2020-03" db="EMBL/GenBank/DDBJ databases">
        <authorList>
            <person name="Wang L."/>
            <person name="He N."/>
            <person name="Li Y."/>
            <person name="Fang Y."/>
            <person name="Zhang F."/>
        </authorList>
    </citation>
    <scope>NUCLEOTIDE SEQUENCE [LARGE SCALE GENOMIC DNA]</scope>
    <source>
        <strain evidence="13 14">36D10-4-7</strain>
    </source>
</reference>
<keyword evidence="6" id="KW-0997">Cell inner membrane</keyword>
<evidence type="ECO:0000313" key="13">
    <source>
        <dbReference type="EMBL" id="NJR78324.1"/>
    </source>
</evidence>
<evidence type="ECO:0000256" key="3">
    <source>
        <dbReference type="ARBA" id="ARBA00020042"/>
    </source>
</evidence>
<dbReference type="NCBIfam" id="TIGR01710">
    <property type="entry name" value="typeII_sec_gspG"/>
    <property type="match status" value="1"/>
</dbReference>
<feature type="compositionally biased region" description="Low complexity" evidence="10">
    <location>
        <begin position="21"/>
        <end position="32"/>
    </location>
</feature>
<dbReference type="InterPro" id="IPR010054">
    <property type="entry name" value="Type2_sec_GspG"/>
</dbReference>
<keyword evidence="14" id="KW-1185">Reference proteome</keyword>
<dbReference type="EMBL" id="JAAVJH010000003">
    <property type="protein sequence ID" value="NJR78324.1"/>
    <property type="molecule type" value="Genomic_DNA"/>
</dbReference>
<evidence type="ECO:0000256" key="11">
    <source>
        <dbReference type="SAM" id="Phobius"/>
    </source>
</evidence>
<keyword evidence="7 11" id="KW-0812">Transmembrane</keyword>
<comment type="caution">
    <text evidence="13">The sequence shown here is derived from an EMBL/GenBank/DDBJ whole genome shotgun (WGS) entry which is preliminary data.</text>
</comment>
<dbReference type="InterPro" id="IPR000983">
    <property type="entry name" value="Bac_GSPG_pilin"/>
</dbReference>
<dbReference type="SUPFAM" id="SSF54523">
    <property type="entry name" value="Pili subunits"/>
    <property type="match status" value="1"/>
</dbReference>
<accession>A0ABX1CLP8</accession>
<dbReference type="NCBIfam" id="TIGR02532">
    <property type="entry name" value="IV_pilin_GFxxxE"/>
    <property type="match status" value="1"/>
</dbReference>
<dbReference type="Pfam" id="PF08334">
    <property type="entry name" value="T2SSG"/>
    <property type="match status" value="1"/>
</dbReference>
<sequence length="175" mass="18463">MGFDCAQPEGRGSVPGKPRFSPAWAPASGGAASRHRKRRREAGFTLVELMVVIVIIGLLATIVALNVLPSGDTARVQKAKADIATIEQGLELYRLQMGSYPTTTQGLNALVTAPAGVDAGRYQAGGYIKRLPEDPWNRAYLYASPGQHGAADVWTLGADGKDGGEGIDADIGSWQ</sequence>
<dbReference type="Gene3D" id="3.30.700.10">
    <property type="entry name" value="Glycoprotein, Type 4 Pilin"/>
    <property type="match status" value="1"/>
</dbReference>
<feature type="region of interest" description="Disordered" evidence="10">
    <location>
        <begin position="1"/>
        <end position="36"/>
    </location>
</feature>
<evidence type="ECO:0000256" key="2">
    <source>
        <dbReference type="ARBA" id="ARBA00009984"/>
    </source>
</evidence>
<keyword evidence="9 11" id="KW-0472">Membrane</keyword>